<reference evidence="6" key="1">
    <citation type="submission" date="2020-05" db="EMBL/GenBank/DDBJ databases">
        <title>Sulfur intermediates as new biogeochemical hubs in an aquatic model microbial ecosystem.</title>
        <authorList>
            <person name="Vigneron A."/>
        </authorList>
    </citation>
    <scope>NUCLEOTIDE SEQUENCE</scope>
    <source>
        <strain evidence="6">Bin.250</strain>
    </source>
</reference>
<evidence type="ECO:0000313" key="7">
    <source>
        <dbReference type="Proteomes" id="UP000754644"/>
    </source>
</evidence>
<accession>A0A973A8G0</accession>
<dbReference type="Proteomes" id="UP000754644">
    <property type="component" value="Unassembled WGS sequence"/>
</dbReference>
<dbReference type="PANTHER" id="PTHR43094:SF1">
    <property type="entry name" value="AMINOTRANSFERASE CLASS-III"/>
    <property type="match status" value="1"/>
</dbReference>
<proteinExistence type="inferred from homology"/>
<dbReference type="PANTHER" id="PTHR43094">
    <property type="entry name" value="AMINOTRANSFERASE"/>
    <property type="match status" value="1"/>
</dbReference>
<dbReference type="SUPFAM" id="SSF53383">
    <property type="entry name" value="PLP-dependent transferases"/>
    <property type="match status" value="1"/>
</dbReference>
<name>A0A973A8G0_9GAMM</name>
<evidence type="ECO:0000256" key="3">
    <source>
        <dbReference type="ARBA" id="ARBA00022576"/>
    </source>
</evidence>
<evidence type="ECO:0000256" key="2">
    <source>
        <dbReference type="ARBA" id="ARBA00008954"/>
    </source>
</evidence>
<sequence>TQLDKIAFAHSAFFTSEPAEVLADFLIQRAPPGIEHVYFVSGGSEAVESAMKLARQYCLEKGEPQRRKFIARRQSYHGNTLGALAAGGNLARRHDYQPLLMDVEHISPCYPYRDQRSNESIEEYGLRVANELDERLQQVGAENVIAFIAEPVGGATAGVLVPVPGYWQRIREICDEHGILLILDEVMCGMGRTGSLFACEQEALRPDIVTIAKALGAGYQPIGAMLCADDIFETVRTGTGTFKHGHTYLAHATACAAALAVQQTVEDENLLANVRHRGAELQHGLQQRFADHPAIGDIRGRGLFWGIELVADKVSKQPFEPSLKIDQLIKQQAMNLGLMCYPGSGTIDGVRGNHILLAPAFILQSNQVQEIVERLGQAIDAAFKASGITLD</sequence>
<evidence type="ECO:0000313" key="6">
    <source>
        <dbReference type="EMBL" id="NQV65744.1"/>
    </source>
</evidence>
<dbReference type="NCBIfam" id="NF005685">
    <property type="entry name" value="PRK07483.1"/>
    <property type="match status" value="1"/>
</dbReference>
<feature type="non-terminal residue" evidence="6">
    <location>
        <position position="1"/>
    </location>
</feature>
<dbReference type="CDD" id="cd00610">
    <property type="entry name" value="OAT_like"/>
    <property type="match status" value="1"/>
</dbReference>
<evidence type="ECO:0000256" key="5">
    <source>
        <dbReference type="RuleBase" id="RU003560"/>
    </source>
</evidence>
<dbReference type="GO" id="GO:0030170">
    <property type="term" value="F:pyridoxal phosphate binding"/>
    <property type="evidence" value="ECO:0007669"/>
    <property type="project" value="InterPro"/>
</dbReference>
<comment type="cofactor">
    <cofactor evidence="1">
        <name>pyridoxal 5'-phosphate</name>
        <dbReference type="ChEBI" id="CHEBI:597326"/>
    </cofactor>
</comment>
<dbReference type="GO" id="GO:0008483">
    <property type="term" value="F:transaminase activity"/>
    <property type="evidence" value="ECO:0007669"/>
    <property type="project" value="UniProtKB-KW"/>
</dbReference>
<evidence type="ECO:0000256" key="4">
    <source>
        <dbReference type="ARBA" id="ARBA00022898"/>
    </source>
</evidence>
<comment type="similarity">
    <text evidence="2 5">Belongs to the class-III pyridoxal-phosphate-dependent aminotransferase family.</text>
</comment>
<gene>
    <name evidence="6" type="ORF">HQ497_10305</name>
</gene>
<dbReference type="InterPro" id="IPR015421">
    <property type="entry name" value="PyrdxlP-dep_Trfase_major"/>
</dbReference>
<protein>
    <submittedName>
        <fullName evidence="6">Aspartate aminotransferase family protein</fullName>
    </submittedName>
</protein>
<dbReference type="Pfam" id="PF00202">
    <property type="entry name" value="Aminotran_3"/>
    <property type="match status" value="1"/>
</dbReference>
<dbReference type="InterPro" id="IPR015424">
    <property type="entry name" value="PyrdxlP-dep_Trfase"/>
</dbReference>
<dbReference type="FunFam" id="3.40.640.10:FF:000004">
    <property type="entry name" value="Acetylornithine aminotransferase"/>
    <property type="match status" value="1"/>
</dbReference>
<dbReference type="PROSITE" id="PS00600">
    <property type="entry name" value="AA_TRANSFER_CLASS_3"/>
    <property type="match status" value="1"/>
</dbReference>
<keyword evidence="3 6" id="KW-0808">Transferase</keyword>
<dbReference type="InterPro" id="IPR005814">
    <property type="entry name" value="Aminotrans_3"/>
</dbReference>
<dbReference type="Gene3D" id="3.90.1150.10">
    <property type="entry name" value="Aspartate Aminotransferase, domain 1"/>
    <property type="match status" value="1"/>
</dbReference>
<dbReference type="InterPro" id="IPR049704">
    <property type="entry name" value="Aminotrans_3_PPA_site"/>
</dbReference>
<dbReference type="GO" id="GO:0005829">
    <property type="term" value="C:cytosol"/>
    <property type="evidence" value="ECO:0007669"/>
    <property type="project" value="TreeGrafter"/>
</dbReference>
<dbReference type="Gene3D" id="3.40.640.10">
    <property type="entry name" value="Type I PLP-dependent aspartate aminotransferase-like (Major domain)"/>
    <property type="match status" value="1"/>
</dbReference>
<keyword evidence="3 6" id="KW-0032">Aminotransferase</keyword>
<comment type="caution">
    <text evidence="6">The sequence shown here is derived from an EMBL/GenBank/DDBJ whole genome shotgun (WGS) entry which is preliminary data.</text>
</comment>
<dbReference type="EMBL" id="JABMOJ010000385">
    <property type="protein sequence ID" value="NQV65744.1"/>
    <property type="molecule type" value="Genomic_DNA"/>
</dbReference>
<organism evidence="6 7">
    <name type="scientific">SAR86 cluster bacterium</name>
    <dbReference type="NCBI Taxonomy" id="2030880"/>
    <lineage>
        <taxon>Bacteria</taxon>
        <taxon>Pseudomonadati</taxon>
        <taxon>Pseudomonadota</taxon>
        <taxon>Gammaproteobacteria</taxon>
        <taxon>SAR86 cluster</taxon>
    </lineage>
</organism>
<dbReference type="InterPro" id="IPR015422">
    <property type="entry name" value="PyrdxlP-dep_Trfase_small"/>
</dbReference>
<evidence type="ECO:0000256" key="1">
    <source>
        <dbReference type="ARBA" id="ARBA00001933"/>
    </source>
</evidence>
<dbReference type="AlphaFoldDB" id="A0A973A8G0"/>
<keyword evidence="4 5" id="KW-0663">Pyridoxal phosphate</keyword>